<reference evidence="3" key="1">
    <citation type="journal article" date="2020" name="Nature">
        <title>Giant virus diversity and host interactions through global metagenomics.</title>
        <authorList>
            <person name="Schulz F."/>
            <person name="Roux S."/>
            <person name="Paez-Espino D."/>
            <person name="Jungbluth S."/>
            <person name="Walsh D.A."/>
            <person name="Denef V.J."/>
            <person name="McMahon K.D."/>
            <person name="Konstantinidis K.T."/>
            <person name="Eloe-Fadrosh E.A."/>
            <person name="Kyrpides N.C."/>
            <person name="Woyke T."/>
        </authorList>
    </citation>
    <scope>NUCLEOTIDE SEQUENCE</scope>
    <source>
        <strain evidence="3">GVMAG-S-1091796-13</strain>
    </source>
</reference>
<feature type="compositionally biased region" description="Basic and acidic residues" evidence="2">
    <location>
        <begin position="21"/>
        <end position="37"/>
    </location>
</feature>
<dbReference type="AlphaFoldDB" id="A0A6C0ALP5"/>
<feature type="coiled-coil region" evidence="1">
    <location>
        <begin position="136"/>
        <end position="163"/>
    </location>
</feature>
<dbReference type="EMBL" id="MN740717">
    <property type="protein sequence ID" value="QHS80737.1"/>
    <property type="molecule type" value="Genomic_DNA"/>
</dbReference>
<protein>
    <submittedName>
        <fullName evidence="3">Uncharacterized protein</fullName>
    </submittedName>
</protein>
<evidence type="ECO:0000256" key="1">
    <source>
        <dbReference type="SAM" id="Coils"/>
    </source>
</evidence>
<evidence type="ECO:0000313" key="3">
    <source>
        <dbReference type="EMBL" id="QHS80737.1"/>
    </source>
</evidence>
<keyword evidence="1" id="KW-0175">Coiled coil</keyword>
<evidence type="ECO:0000256" key="2">
    <source>
        <dbReference type="SAM" id="MobiDB-lite"/>
    </source>
</evidence>
<accession>A0A6C0ALP5</accession>
<feature type="region of interest" description="Disordered" evidence="2">
    <location>
        <begin position="14"/>
        <end position="45"/>
    </location>
</feature>
<proteinExistence type="predicted"/>
<sequence>MEISEIIKKDEVVKRKKGRPRKEINKDVEQKFPEEKKKRGRKKKEVVMEEIKQKKKRGRKAAVKYFSSSIRKKIPLTTVLQDNNNFILHLDVNEDESEEETNCINGIEDMDINIGTIDETDTHNDTIINSVFSELENENRDIIDKFQNEYNELLEEKNSILGNLNDEDDLQNLSELYEERVKFRERDDNIIVSKLEETMKEPKNEEQITENTIENNRKKGYFEILSKLIYNKNWIYNTDVHCWWCCHQFDTVPIGLPDSYNYESNKFRVKGIFCSFSCVLAYKKDKNIYNVDYLIKALYCKLTKTLLHDSELKAAPPRCSLKIFGGELNIDEFRNSTLEKKIYKMIDYPMFISRDFIEEIDIKNVKAVNKNIFQEKTIYNLDDKRVEDARTRLLNIERSTVTLGNTIDKFIKFA</sequence>
<organism evidence="3">
    <name type="scientific">viral metagenome</name>
    <dbReference type="NCBI Taxonomy" id="1070528"/>
    <lineage>
        <taxon>unclassified sequences</taxon>
        <taxon>metagenomes</taxon>
        <taxon>organismal metagenomes</taxon>
    </lineage>
</organism>
<name>A0A6C0ALP5_9ZZZZ</name>